<dbReference type="InterPro" id="IPR011701">
    <property type="entry name" value="MFS"/>
</dbReference>
<feature type="transmembrane region" description="Helical" evidence="7">
    <location>
        <begin position="300"/>
        <end position="322"/>
    </location>
</feature>
<feature type="domain" description="Major facilitator superfamily (MFS) profile" evidence="8">
    <location>
        <begin position="297"/>
        <end position="487"/>
    </location>
</feature>
<feature type="transmembrane region" description="Helical" evidence="7">
    <location>
        <begin position="363"/>
        <end position="382"/>
    </location>
</feature>
<feature type="transmembrane region" description="Helical" evidence="7">
    <location>
        <begin position="455"/>
        <end position="477"/>
    </location>
</feature>
<proteinExistence type="predicted"/>
<organism evidence="10">
    <name type="scientific">Micromonas pusilla (strain CCMP1545)</name>
    <name type="common">Picoplanktonic green alga</name>
    <dbReference type="NCBI Taxonomy" id="564608"/>
    <lineage>
        <taxon>Eukaryota</taxon>
        <taxon>Viridiplantae</taxon>
        <taxon>Chlorophyta</taxon>
        <taxon>Mamiellophyceae</taxon>
        <taxon>Mamiellales</taxon>
        <taxon>Mamiellaceae</taxon>
        <taxon>Micromonas</taxon>
    </lineage>
</organism>
<keyword evidence="4 7" id="KW-1133">Transmembrane helix</keyword>
<feature type="transmembrane region" description="Helical" evidence="7">
    <location>
        <begin position="228"/>
        <end position="248"/>
    </location>
</feature>
<dbReference type="InterPro" id="IPR050930">
    <property type="entry name" value="MFS_Vesicular_Transporter"/>
</dbReference>
<keyword evidence="5 7" id="KW-0472">Membrane</keyword>
<dbReference type="Proteomes" id="UP000001876">
    <property type="component" value="Unassembled WGS sequence"/>
</dbReference>
<feature type="region of interest" description="Disordered" evidence="6">
    <location>
        <begin position="51"/>
        <end position="76"/>
    </location>
</feature>
<dbReference type="EMBL" id="GG663737">
    <property type="protein sequence ID" value="EEH58820.1"/>
    <property type="molecule type" value="Genomic_DNA"/>
</dbReference>
<dbReference type="InterPro" id="IPR020846">
    <property type="entry name" value="MFS_dom"/>
</dbReference>
<keyword evidence="10" id="KW-1185">Reference proteome</keyword>
<evidence type="ECO:0000256" key="3">
    <source>
        <dbReference type="ARBA" id="ARBA00022692"/>
    </source>
</evidence>
<evidence type="ECO:0000256" key="2">
    <source>
        <dbReference type="ARBA" id="ARBA00022448"/>
    </source>
</evidence>
<reference evidence="9 10" key="1">
    <citation type="journal article" date="2009" name="Science">
        <title>Green evolution and dynamic adaptations revealed by genomes of the marine picoeukaryotes Micromonas.</title>
        <authorList>
            <person name="Worden A.Z."/>
            <person name="Lee J.H."/>
            <person name="Mock T."/>
            <person name="Rouze P."/>
            <person name="Simmons M.P."/>
            <person name="Aerts A.L."/>
            <person name="Allen A.E."/>
            <person name="Cuvelier M.L."/>
            <person name="Derelle E."/>
            <person name="Everett M.V."/>
            <person name="Foulon E."/>
            <person name="Grimwood J."/>
            <person name="Gundlach H."/>
            <person name="Henrissat B."/>
            <person name="Napoli C."/>
            <person name="McDonald S.M."/>
            <person name="Parker M.S."/>
            <person name="Rombauts S."/>
            <person name="Salamov A."/>
            <person name="Von Dassow P."/>
            <person name="Badger J.H."/>
            <person name="Coutinho P.M."/>
            <person name="Demir E."/>
            <person name="Dubchak I."/>
            <person name="Gentemann C."/>
            <person name="Eikrem W."/>
            <person name="Gready J.E."/>
            <person name="John U."/>
            <person name="Lanier W."/>
            <person name="Lindquist E.A."/>
            <person name="Lucas S."/>
            <person name="Mayer K.F."/>
            <person name="Moreau H."/>
            <person name="Not F."/>
            <person name="Otillar R."/>
            <person name="Panaud O."/>
            <person name="Pangilinan J."/>
            <person name="Paulsen I."/>
            <person name="Piegu B."/>
            <person name="Poliakov A."/>
            <person name="Robbens S."/>
            <person name="Schmutz J."/>
            <person name="Toulza E."/>
            <person name="Wyss T."/>
            <person name="Zelensky A."/>
            <person name="Zhou K."/>
            <person name="Armbrust E.V."/>
            <person name="Bhattacharya D."/>
            <person name="Goodenough U.W."/>
            <person name="Van de Peer Y."/>
            <person name="Grigoriev I.V."/>
        </authorList>
    </citation>
    <scope>NUCLEOTIDE SEQUENCE [LARGE SCALE GENOMIC DNA]</scope>
    <source>
        <strain evidence="9 10">CCMP1545</strain>
    </source>
</reference>
<dbReference type="GeneID" id="9682614"/>
<feature type="region of interest" description="Disordered" evidence="6">
    <location>
        <begin position="93"/>
        <end position="117"/>
    </location>
</feature>
<dbReference type="Pfam" id="PF07690">
    <property type="entry name" value="MFS_1"/>
    <property type="match status" value="2"/>
</dbReference>
<evidence type="ECO:0000313" key="9">
    <source>
        <dbReference type="EMBL" id="EEH58820.1"/>
    </source>
</evidence>
<dbReference type="SUPFAM" id="SSF103473">
    <property type="entry name" value="MFS general substrate transporter"/>
    <property type="match status" value="1"/>
</dbReference>
<dbReference type="eggNOG" id="ENOG502S1B8">
    <property type="taxonomic scope" value="Eukaryota"/>
</dbReference>
<keyword evidence="2" id="KW-0813">Transport</keyword>
<dbReference type="AlphaFoldDB" id="C1MNU9"/>
<feature type="compositionally biased region" description="Acidic residues" evidence="6">
    <location>
        <begin position="104"/>
        <end position="115"/>
    </location>
</feature>
<dbReference type="OrthoDB" id="10262656at2759"/>
<accession>C1MNU9</accession>
<dbReference type="Gene3D" id="1.20.1250.20">
    <property type="entry name" value="MFS general substrate transporter like domains"/>
    <property type="match status" value="2"/>
</dbReference>
<dbReference type="PROSITE" id="PS50850">
    <property type="entry name" value="MFS"/>
    <property type="match status" value="1"/>
</dbReference>
<feature type="transmembrane region" description="Helical" evidence="7">
    <location>
        <begin position="337"/>
        <end position="356"/>
    </location>
</feature>
<name>C1MNU9_MICPC</name>
<dbReference type="GO" id="GO:0016020">
    <property type="term" value="C:membrane"/>
    <property type="evidence" value="ECO:0007669"/>
    <property type="project" value="UniProtKB-SubCell"/>
</dbReference>
<dbReference type="PANTHER" id="PTHR23506:SF23">
    <property type="entry name" value="GH10249P"/>
    <property type="match status" value="1"/>
</dbReference>
<feature type="region of interest" description="Disordered" evidence="6">
    <location>
        <begin position="1"/>
        <end position="36"/>
    </location>
</feature>
<evidence type="ECO:0000256" key="1">
    <source>
        <dbReference type="ARBA" id="ARBA00004141"/>
    </source>
</evidence>
<evidence type="ECO:0000256" key="7">
    <source>
        <dbReference type="SAM" id="Phobius"/>
    </source>
</evidence>
<dbReference type="PANTHER" id="PTHR23506">
    <property type="entry name" value="GH10249P"/>
    <property type="match status" value="1"/>
</dbReference>
<dbReference type="KEGG" id="mpp:MICPUCDRAFT_46617"/>
<dbReference type="GO" id="GO:0022857">
    <property type="term" value="F:transmembrane transporter activity"/>
    <property type="evidence" value="ECO:0007669"/>
    <property type="project" value="InterPro"/>
</dbReference>
<gene>
    <name evidence="9" type="ORF">MICPUCDRAFT_46617</name>
</gene>
<feature type="transmembrane region" description="Helical" evidence="7">
    <location>
        <begin position="194"/>
        <end position="216"/>
    </location>
</feature>
<keyword evidence="3 7" id="KW-0812">Transmembrane</keyword>
<feature type="transmembrane region" description="Helical" evidence="7">
    <location>
        <begin position="162"/>
        <end position="182"/>
    </location>
</feature>
<evidence type="ECO:0000313" key="10">
    <source>
        <dbReference type="Proteomes" id="UP000001876"/>
    </source>
</evidence>
<dbReference type="OMA" id="ACVPASM"/>
<evidence type="ECO:0000259" key="8">
    <source>
        <dbReference type="PROSITE" id="PS50850"/>
    </source>
</evidence>
<evidence type="ECO:0000256" key="4">
    <source>
        <dbReference type="ARBA" id="ARBA00022989"/>
    </source>
</evidence>
<sequence length="487" mass="49890">MRVAGAASFAAPRATPSARARAAAKRAAATAAARPPTRVVVVVARRDSERWGGATALAPPASSSSVATKNTTRTRTRTRAVVDDAADGFLREVARSTGGGNGGGDDDDDDDDDDEKLFGLPRAEVGEPLAVLLASQFVLFLGVGALLPALPLYAQNIGLSGSANGIVLSAPALAMLLLNLPAGKLVDSWGRKQMMVAGMLIIAFRRALGLVIGPLVGGRVAESTGDAASVFFLISGAAFACTAGYSLLPDINVAAEREEEYKLMSMDMTEDEEEEFLMEREEKKAAGDWRTLLRSNRQRVITFAAAANALGFVAKLTCIPWFATAALGATPQQVGELFSITALLGMASAPISGVVADKIGLKSVLFASLLACAVGLGFAQHASDVRELQLWIGLWGMGTAAAGPAVNALAQESAPAGAEGEALTLPKTAGDVVFLVGPVALGLADDLLGSEGASLALVSATAAASAVATLAFLSALGEEEGEKEVAR</sequence>
<dbReference type="InterPro" id="IPR036259">
    <property type="entry name" value="MFS_trans_sf"/>
</dbReference>
<comment type="subcellular location">
    <subcellularLocation>
        <location evidence="1">Membrane</location>
        <topology evidence="1">Multi-pass membrane protein</topology>
    </subcellularLocation>
</comment>
<evidence type="ECO:0000256" key="5">
    <source>
        <dbReference type="ARBA" id="ARBA00023136"/>
    </source>
</evidence>
<protein>
    <submittedName>
        <fullName evidence="9">Major facilitator superfamily</fullName>
    </submittedName>
</protein>
<feature type="transmembrane region" description="Helical" evidence="7">
    <location>
        <begin position="129"/>
        <end position="150"/>
    </location>
</feature>
<evidence type="ECO:0000256" key="6">
    <source>
        <dbReference type="SAM" id="MobiDB-lite"/>
    </source>
</evidence>
<dbReference type="RefSeq" id="XP_003057175.1">
    <property type="nucleotide sequence ID" value="XM_003057129.1"/>
</dbReference>
<feature type="compositionally biased region" description="Low complexity" evidence="6">
    <location>
        <begin position="54"/>
        <end position="71"/>
    </location>
</feature>